<keyword evidence="3" id="KW-1185">Reference proteome</keyword>
<evidence type="ECO:0000313" key="3">
    <source>
        <dbReference type="Proteomes" id="UP001221757"/>
    </source>
</evidence>
<gene>
    <name evidence="2" type="ORF">B0H17DRAFT_1137488</name>
</gene>
<comment type="caution">
    <text evidence="2">The sequence shown here is derived from an EMBL/GenBank/DDBJ whole genome shotgun (WGS) entry which is preliminary data.</text>
</comment>
<protein>
    <submittedName>
        <fullName evidence="2">Uncharacterized protein</fullName>
    </submittedName>
</protein>
<evidence type="ECO:0000313" key="2">
    <source>
        <dbReference type="EMBL" id="KAJ7683865.1"/>
    </source>
</evidence>
<accession>A0AAD7D8L3</accession>
<reference evidence="2" key="1">
    <citation type="submission" date="2023-03" db="EMBL/GenBank/DDBJ databases">
        <title>Massive genome expansion in bonnet fungi (Mycena s.s.) driven by repeated elements and novel gene families across ecological guilds.</title>
        <authorList>
            <consortium name="Lawrence Berkeley National Laboratory"/>
            <person name="Harder C.B."/>
            <person name="Miyauchi S."/>
            <person name="Viragh M."/>
            <person name="Kuo A."/>
            <person name="Thoen E."/>
            <person name="Andreopoulos B."/>
            <person name="Lu D."/>
            <person name="Skrede I."/>
            <person name="Drula E."/>
            <person name="Henrissat B."/>
            <person name="Morin E."/>
            <person name="Kohler A."/>
            <person name="Barry K."/>
            <person name="LaButti K."/>
            <person name="Morin E."/>
            <person name="Salamov A."/>
            <person name="Lipzen A."/>
            <person name="Mereny Z."/>
            <person name="Hegedus B."/>
            <person name="Baldrian P."/>
            <person name="Stursova M."/>
            <person name="Weitz H."/>
            <person name="Taylor A."/>
            <person name="Grigoriev I.V."/>
            <person name="Nagy L.G."/>
            <person name="Martin F."/>
            <person name="Kauserud H."/>
        </authorList>
    </citation>
    <scope>NUCLEOTIDE SEQUENCE</scope>
    <source>
        <strain evidence="2">CBHHK067</strain>
    </source>
</reference>
<organism evidence="2 3">
    <name type="scientific">Mycena rosella</name>
    <name type="common">Pink bonnet</name>
    <name type="synonym">Agaricus rosellus</name>
    <dbReference type="NCBI Taxonomy" id="1033263"/>
    <lineage>
        <taxon>Eukaryota</taxon>
        <taxon>Fungi</taxon>
        <taxon>Dikarya</taxon>
        <taxon>Basidiomycota</taxon>
        <taxon>Agaricomycotina</taxon>
        <taxon>Agaricomycetes</taxon>
        <taxon>Agaricomycetidae</taxon>
        <taxon>Agaricales</taxon>
        <taxon>Marasmiineae</taxon>
        <taxon>Mycenaceae</taxon>
        <taxon>Mycena</taxon>
    </lineage>
</organism>
<sequence>MPAFTFVFEHEKFDTPTAVAGPAPPSGALPGPDATATASNYRSTFRWASSTYAANGPGSICATRVFSYGQTQTGCHLRERMLRAANPAAHQTRHPPAFTRESAETKALNVEDNGDRIGFGHRRTSSDEGLAVMAVASQIGKTAPLLLWWTADTLPM</sequence>
<name>A0AAD7D8L3_MYCRO</name>
<feature type="region of interest" description="Disordered" evidence="1">
    <location>
        <begin position="16"/>
        <end position="35"/>
    </location>
</feature>
<proteinExistence type="predicted"/>
<dbReference type="Proteomes" id="UP001221757">
    <property type="component" value="Unassembled WGS sequence"/>
</dbReference>
<dbReference type="EMBL" id="JARKIE010000104">
    <property type="protein sequence ID" value="KAJ7683865.1"/>
    <property type="molecule type" value="Genomic_DNA"/>
</dbReference>
<dbReference type="AlphaFoldDB" id="A0AAD7D8L3"/>
<evidence type="ECO:0000256" key="1">
    <source>
        <dbReference type="SAM" id="MobiDB-lite"/>
    </source>
</evidence>